<dbReference type="AlphaFoldDB" id="A0A6C0ILL8"/>
<reference evidence="1" key="1">
    <citation type="journal article" date="2020" name="Nature">
        <title>Giant virus diversity and host interactions through global metagenomics.</title>
        <authorList>
            <person name="Schulz F."/>
            <person name="Roux S."/>
            <person name="Paez-Espino D."/>
            <person name="Jungbluth S."/>
            <person name="Walsh D.A."/>
            <person name="Denef V.J."/>
            <person name="McMahon K.D."/>
            <person name="Konstantinidis K.T."/>
            <person name="Eloe-Fadrosh E.A."/>
            <person name="Kyrpides N.C."/>
            <person name="Woyke T."/>
        </authorList>
    </citation>
    <scope>NUCLEOTIDE SEQUENCE</scope>
    <source>
        <strain evidence="1">GVMAG-M-3300024252-29</strain>
    </source>
</reference>
<dbReference type="EMBL" id="MN740207">
    <property type="protein sequence ID" value="QHT93326.1"/>
    <property type="molecule type" value="Genomic_DNA"/>
</dbReference>
<sequence length="236" mass="25922">MAGSQVQTGVESALTQQTIKATSISTSSVASANFSHCIWFYIDDWNYNYGTFKPLLVRAPSSTANQDLVPGLKASNVCPAVVLGAQNNDMDIYQTLFDTGSASNSANTIVIDNIKYNKCHVSNIPIQKWVCFIVSYYGRTCDVYLDGKLIKTCIMDGTAKVDKDADMFITPGIEAGKGSFKGWTSNYQFFSSAMNPQQAYDLYKKGFGGNWLSSLLNMQVTVSVSKNGKVEKEYTF</sequence>
<protein>
    <recommendedName>
        <fullName evidence="2">LamG domain-containing protein</fullName>
    </recommendedName>
</protein>
<organism evidence="1">
    <name type="scientific">viral metagenome</name>
    <dbReference type="NCBI Taxonomy" id="1070528"/>
    <lineage>
        <taxon>unclassified sequences</taxon>
        <taxon>metagenomes</taxon>
        <taxon>organismal metagenomes</taxon>
    </lineage>
</organism>
<name>A0A6C0ILL8_9ZZZZ</name>
<proteinExistence type="predicted"/>
<dbReference type="SUPFAM" id="SSF49899">
    <property type="entry name" value="Concanavalin A-like lectins/glucanases"/>
    <property type="match status" value="1"/>
</dbReference>
<accession>A0A6C0ILL8</accession>
<dbReference type="Gene3D" id="2.60.120.200">
    <property type="match status" value="1"/>
</dbReference>
<evidence type="ECO:0000313" key="1">
    <source>
        <dbReference type="EMBL" id="QHT93326.1"/>
    </source>
</evidence>
<evidence type="ECO:0008006" key="2">
    <source>
        <dbReference type="Google" id="ProtNLM"/>
    </source>
</evidence>
<dbReference type="InterPro" id="IPR013320">
    <property type="entry name" value="ConA-like_dom_sf"/>
</dbReference>